<comment type="catalytic activity">
    <reaction evidence="14 15">
        <text>ATP + H2O = ADP + phosphate + H(+)</text>
        <dbReference type="Rhea" id="RHEA:13065"/>
        <dbReference type="ChEBI" id="CHEBI:15377"/>
        <dbReference type="ChEBI" id="CHEBI:15378"/>
        <dbReference type="ChEBI" id="CHEBI:30616"/>
        <dbReference type="ChEBI" id="CHEBI:43474"/>
        <dbReference type="ChEBI" id="CHEBI:456216"/>
        <dbReference type="EC" id="5.6.2.4"/>
    </reaction>
</comment>
<dbReference type="InterPro" id="IPR011545">
    <property type="entry name" value="DEAD/DEAH_box_helicase_dom"/>
</dbReference>
<evidence type="ECO:0000256" key="13">
    <source>
        <dbReference type="ARBA" id="ARBA00034808"/>
    </source>
</evidence>
<dbReference type="SUPFAM" id="SSF50249">
    <property type="entry name" value="Nucleic acid-binding proteins"/>
    <property type="match status" value="1"/>
</dbReference>
<evidence type="ECO:0000256" key="8">
    <source>
        <dbReference type="ARBA" id="ARBA00023125"/>
    </source>
</evidence>
<dbReference type="NCBIfam" id="NF008165">
    <property type="entry name" value="PRK10917.1-3"/>
    <property type="match status" value="1"/>
</dbReference>
<evidence type="ECO:0000256" key="12">
    <source>
        <dbReference type="ARBA" id="ARBA00034617"/>
    </source>
</evidence>
<dbReference type="NCBIfam" id="TIGR00643">
    <property type="entry name" value="recG"/>
    <property type="match status" value="1"/>
</dbReference>
<keyword evidence="7 15" id="KW-0067">ATP-binding</keyword>
<gene>
    <name evidence="18" type="primary">recG</name>
    <name evidence="18" type="ORF">H8709_08360</name>
</gene>
<dbReference type="CDD" id="cd17992">
    <property type="entry name" value="DEXHc_RecG"/>
    <property type="match status" value="1"/>
</dbReference>
<dbReference type="RefSeq" id="WP_262397931.1">
    <property type="nucleotide sequence ID" value="NZ_JACRTC010000005.1"/>
</dbReference>
<dbReference type="SUPFAM" id="SSF52540">
    <property type="entry name" value="P-loop containing nucleoside triphosphate hydrolases"/>
    <property type="match status" value="2"/>
</dbReference>
<keyword evidence="5 15" id="KW-0378">Hydrolase</keyword>
<keyword evidence="4 15" id="KW-0227">DNA damage</keyword>
<dbReference type="GO" id="GO:0006310">
    <property type="term" value="P:DNA recombination"/>
    <property type="evidence" value="ECO:0007669"/>
    <property type="project" value="UniProtKB-UniRule"/>
</dbReference>
<dbReference type="InterPro" id="IPR047112">
    <property type="entry name" value="RecG/Mfd"/>
</dbReference>
<keyword evidence="9 15" id="KW-0233">DNA recombination</keyword>
<protein>
    <recommendedName>
        <fullName evidence="2 15">ATP-dependent DNA helicase RecG</fullName>
        <ecNumber evidence="13 15">5.6.2.4</ecNumber>
    </recommendedName>
</protein>
<comment type="function">
    <text evidence="15">Plays a critical role in recombination and DNA repair. Helps process Holliday junction intermediates to mature products by catalyzing branch migration. Has replication fork regression activity, unwinds stalled or blocked replication forks to make a HJ that can be resolved. Has a DNA unwinding activity characteristic of a DNA helicase with 3'-5' polarity.</text>
</comment>
<dbReference type="Pfam" id="PF17191">
    <property type="entry name" value="RecG_wedge"/>
    <property type="match status" value="1"/>
</dbReference>
<dbReference type="Gene3D" id="3.40.50.300">
    <property type="entry name" value="P-loop containing nucleotide triphosphate hydrolases"/>
    <property type="match status" value="2"/>
</dbReference>
<dbReference type="Pfam" id="PF00271">
    <property type="entry name" value="Helicase_C"/>
    <property type="match status" value="1"/>
</dbReference>
<dbReference type="GO" id="GO:0016787">
    <property type="term" value="F:hydrolase activity"/>
    <property type="evidence" value="ECO:0007669"/>
    <property type="project" value="UniProtKB-KW"/>
</dbReference>
<evidence type="ECO:0000256" key="5">
    <source>
        <dbReference type="ARBA" id="ARBA00022801"/>
    </source>
</evidence>
<dbReference type="PANTHER" id="PTHR47964:SF1">
    <property type="entry name" value="ATP-DEPENDENT DNA HELICASE HOMOLOG RECG, CHLOROPLASTIC"/>
    <property type="match status" value="1"/>
</dbReference>
<dbReference type="InterPro" id="IPR012340">
    <property type="entry name" value="NA-bd_OB-fold"/>
</dbReference>
<keyword evidence="11" id="KW-0413">Isomerase</keyword>
<organism evidence="18 19">
    <name type="scientific">Zongyangia hominis</name>
    <dbReference type="NCBI Taxonomy" id="2763677"/>
    <lineage>
        <taxon>Bacteria</taxon>
        <taxon>Bacillati</taxon>
        <taxon>Bacillota</taxon>
        <taxon>Clostridia</taxon>
        <taxon>Eubacteriales</taxon>
        <taxon>Oscillospiraceae</taxon>
        <taxon>Zongyangia</taxon>
    </lineage>
</organism>
<evidence type="ECO:0000259" key="16">
    <source>
        <dbReference type="PROSITE" id="PS51192"/>
    </source>
</evidence>
<dbReference type="NCBIfam" id="NF008168">
    <property type="entry name" value="PRK10917.2-2"/>
    <property type="match status" value="1"/>
</dbReference>
<keyword evidence="10 15" id="KW-0234">DNA repair</keyword>
<evidence type="ECO:0000313" key="19">
    <source>
        <dbReference type="Proteomes" id="UP000660861"/>
    </source>
</evidence>
<evidence type="ECO:0000256" key="14">
    <source>
        <dbReference type="ARBA" id="ARBA00048988"/>
    </source>
</evidence>
<dbReference type="GO" id="GO:0005524">
    <property type="term" value="F:ATP binding"/>
    <property type="evidence" value="ECO:0007669"/>
    <property type="project" value="UniProtKB-KW"/>
</dbReference>
<dbReference type="InterPro" id="IPR001650">
    <property type="entry name" value="Helicase_C-like"/>
</dbReference>
<evidence type="ECO:0000256" key="6">
    <source>
        <dbReference type="ARBA" id="ARBA00022806"/>
    </source>
</evidence>
<keyword evidence="8" id="KW-0238">DNA-binding</keyword>
<evidence type="ECO:0000256" key="9">
    <source>
        <dbReference type="ARBA" id="ARBA00023172"/>
    </source>
</evidence>
<keyword evidence="3 15" id="KW-0547">Nucleotide-binding</keyword>
<dbReference type="GO" id="GO:0003677">
    <property type="term" value="F:DNA binding"/>
    <property type="evidence" value="ECO:0007669"/>
    <property type="project" value="UniProtKB-KW"/>
</dbReference>
<keyword evidence="6 15" id="KW-0347">Helicase</keyword>
<dbReference type="CDD" id="cd04488">
    <property type="entry name" value="RecG_wedge_OBF"/>
    <property type="match status" value="1"/>
</dbReference>
<dbReference type="Pfam" id="PF19833">
    <property type="entry name" value="RecG_dom3_C"/>
    <property type="match status" value="1"/>
</dbReference>
<dbReference type="InterPro" id="IPR027417">
    <property type="entry name" value="P-loop_NTPase"/>
</dbReference>
<dbReference type="PANTHER" id="PTHR47964">
    <property type="entry name" value="ATP-DEPENDENT DNA HELICASE HOMOLOG RECG, CHLOROPLASTIC"/>
    <property type="match status" value="1"/>
</dbReference>
<dbReference type="InterPro" id="IPR033454">
    <property type="entry name" value="RecG_wedge"/>
</dbReference>
<name>A0A926EBN6_9FIRM</name>
<evidence type="ECO:0000259" key="17">
    <source>
        <dbReference type="PROSITE" id="PS51194"/>
    </source>
</evidence>
<comment type="catalytic activity">
    <reaction evidence="12 15">
        <text>Couples ATP hydrolysis with the unwinding of duplex DNA by translocating in the 3'-5' direction.</text>
        <dbReference type="EC" id="5.6.2.4"/>
    </reaction>
</comment>
<dbReference type="GO" id="GO:0043138">
    <property type="term" value="F:3'-5' DNA helicase activity"/>
    <property type="evidence" value="ECO:0007669"/>
    <property type="project" value="UniProtKB-EC"/>
</dbReference>
<comment type="caution">
    <text evidence="18">The sequence shown here is derived from an EMBL/GenBank/DDBJ whole genome shotgun (WGS) entry which is preliminary data.</text>
</comment>
<feature type="domain" description="Helicase C-terminal" evidence="17">
    <location>
        <begin position="455"/>
        <end position="608"/>
    </location>
</feature>
<dbReference type="EMBL" id="JACRTC010000005">
    <property type="protein sequence ID" value="MBC8570838.1"/>
    <property type="molecule type" value="Genomic_DNA"/>
</dbReference>
<evidence type="ECO:0000256" key="3">
    <source>
        <dbReference type="ARBA" id="ARBA00022741"/>
    </source>
</evidence>
<evidence type="ECO:0000256" key="11">
    <source>
        <dbReference type="ARBA" id="ARBA00023235"/>
    </source>
</evidence>
<evidence type="ECO:0000313" key="18">
    <source>
        <dbReference type="EMBL" id="MBC8570838.1"/>
    </source>
</evidence>
<dbReference type="SMART" id="SM00490">
    <property type="entry name" value="HELICc"/>
    <property type="match status" value="2"/>
</dbReference>
<dbReference type="Proteomes" id="UP000660861">
    <property type="component" value="Unassembled WGS sequence"/>
</dbReference>
<sequence>MADGNKDIRYLKGVGEKRAKLYEKLGITDLCSLLGHYPRTYIDLTRPVSIAGAPPDGAVPIRAAVVSKTGEQRIRKGLSLFKVVVTDHSSDMVITFFNTKFTVDALEVEQEYIFYGKVEGTFTRKTMASPLVFRSGERAGLIPVYPLTEGLSSKLIRENVRQALAEMEGHIEDPLPKEMREAFHLCHKSYAVQNIHLPPDRAAMEIARDRLIFEELLLCQLAFLRMRNRSKRLKTRPMEPYDLAPFYESLPFTLTGAQRRSIEEACRDMTAGTPMNRLVQGDVGSGKTMVAAAAVYFAARNGAQSALMAPTEILALQHFETLAPVLEPLGVKAALLTGSTRAAKRRELLKSLQAGEIQLLIGTHAIIEETVTFDRLGLVVTDEQHRFGVAQRVRLLSKGENPHVLVMSATPIPRTLAQTIYCDLDLSVIDELPPGRQKIETYCIGSDKRMRAFGFIQKHLDAGKQAYIVCPLVEAGEASDLKPATEYAKLLADRYFSGYTVGLLHGKMKPKDKEAAITRFKNGEIQLLVSTTVVEVGVDVPNAVIMMIENAERFGLSQLHQLRGRVGRGRDQAYCILLSDAKGEQTRKRLQVMCRTTDGFAIAKEDLNLRGPGDFFGLRQHGLPTLKLADLLTDTATLSRAQEAARQILTKDPDLTAPEHRLLVAGVENMMQDVD</sequence>
<accession>A0A926EBN6</accession>
<dbReference type="AlphaFoldDB" id="A0A926EBN6"/>
<evidence type="ECO:0000256" key="15">
    <source>
        <dbReference type="RuleBase" id="RU363016"/>
    </source>
</evidence>
<dbReference type="Gene3D" id="2.40.50.140">
    <property type="entry name" value="Nucleic acid-binding proteins"/>
    <property type="match status" value="1"/>
</dbReference>
<dbReference type="InterPro" id="IPR004609">
    <property type="entry name" value="ATP-dep_DNA_helicase_RecG"/>
</dbReference>
<comment type="similarity">
    <text evidence="1 15">Belongs to the helicase family. RecG subfamily.</text>
</comment>
<reference evidence="18" key="1">
    <citation type="submission" date="2020-08" db="EMBL/GenBank/DDBJ databases">
        <title>Genome public.</title>
        <authorList>
            <person name="Liu C."/>
            <person name="Sun Q."/>
        </authorList>
    </citation>
    <scope>NUCLEOTIDE SEQUENCE</scope>
    <source>
        <strain evidence="18">NSJ-54</strain>
    </source>
</reference>
<dbReference type="EC" id="5.6.2.4" evidence="13 15"/>
<keyword evidence="19" id="KW-1185">Reference proteome</keyword>
<feature type="domain" description="Helicase ATP-binding" evidence="16">
    <location>
        <begin position="268"/>
        <end position="429"/>
    </location>
</feature>
<evidence type="ECO:0000256" key="2">
    <source>
        <dbReference type="ARBA" id="ARBA00017846"/>
    </source>
</evidence>
<dbReference type="SMART" id="SM00487">
    <property type="entry name" value="DEXDc"/>
    <property type="match status" value="1"/>
</dbReference>
<dbReference type="GO" id="GO:0006281">
    <property type="term" value="P:DNA repair"/>
    <property type="evidence" value="ECO:0007669"/>
    <property type="project" value="UniProtKB-UniRule"/>
</dbReference>
<evidence type="ECO:0000256" key="4">
    <source>
        <dbReference type="ARBA" id="ARBA00022763"/>
    </source>
</evidence>
<evidence type="ECO:0000256" key="7">
    <source>
        <dbReference type="ARBA" id="ARBA00022840"/>
    </source>
</evidence>
<dbReference type="PROSITE" id="PS51192">
    <property type="entry name" value="HELICASE_ATP_BIND_1"/>
    <property type="match status" value="1"/>
</dbReference>
<dbReference type="Pfam" id="PF00270">
    <property type="entry name" value="DEAD"/>
    <property type="match status" value="1"/>
</dbReference>
<evidence type="ECO:0000256" key="10">
    <source>
        <dbReference type="ARBA" id="ARBA00023204"/>
    </source>
</evidence>
<proteinExistence type="inferred from homology"/>
<dbReference type="InterPro" id="IPR014001">
    <property type="entry name" value="Helicase_ATP-bd"/>
</dbReference>
<dbReference type="InterPro" id="IPR045562">
    <property type="entry name" value="RecG_dom3_C"/>
</dbReference>
<evidence type="ECO:0000256" key="1">
    <source>
        <dbReference type="ARBA" id="ARBA00007504"/>
    </source>
</evidence>
<dbReference type="PROSITE" id="PS51194">
    <property type="entry name" value="HELICASE_CTER"/>
    <property type="match status" value="1"/>
</dbReference>